<keyword evidence="2" id="KW-1185">Reference proteome</keyword>
<evidence type="ECO:0000313" key="1">
    <source>
        <dbReference type="EMBL" id="SDZ51713.1"/>
    </source>
</evidence>
<accession>A0A1H3TN47</accession>
<proteinExistence type="predicted"/>
<organism evidence="1 2">
    <name type="scientific">Asanoa ishikariensis</name>
    <dbReference type="NCBI Taxonomy" id="137265"/>
    <lineage>
        <taxon>Bacteria</taxon>
        <taxon>Bacillati</taxon>
        <taxon>Actinomycetota</taxon>
        <taxon>Actinomycetes</taxon>
        <taxon>Micromonosporales</taxon>
        <taxon>Micromonosporaceae</taxon>
        <taxon>Asanoa</taxon>
    </lineage>
</organism>
<dbReference type="InterPro" id="IPR046038">
    <property type="entry name" value="DUF5996"/>
</dbReference>
<reference evidence="2" key="1">
    <citation type="submission" date="2016-10" db="EMBL/GenBank/DDBJ databases">
        <authorList>
            <person name="Varghese N."/>
            <person name="Submissions S."/>
        </authorList>
    </citation>
    <scope>NUCLEOTIDE SEQUENCE [LARGE SCALE GENOMIC DNA]</scope>
    <source>
        <strain evidence="2">DSM 44718</strain>
    </source>
</reference>
<dbReference type="EMBL" id="FNQB01000003">
    <property type="protein sequence ID" value="SDZ51713.1"/>
    <property type="molecule type" value="Genomic_DNA"/>
</dbReference>
<name>A0A1H3TN47_9ACTN</name>
<evidence type="ECO:0000313" key="2">
    <source>
        <dbReference type="Proteomes" id="UP000199632"/>
    </source>
</evidence>
<dbReference type="Pfam" id="PF19459">
    <property type="entry name" value="DUF5996"/>
    <property type="match status" value="1"/>
</dbReference>
<dbReference type="Proteomes" id="UP000199632">
    <property type="component" value="Unassembled WGS sequence"/>
</dbReference>
<evidence type="ECO:0008006" key="3">
    <source>
        <dbReference type="Google" id="ProtNLM"/>
    </source>
</evidence>
<dbReference type="AlphaFoldDB" id="A0A1H3TN47"/>
<sequence length="305" mass="33946">MPRRPARLGTKMGGMGQADGWPALPVAAWQPTRDTVQLWTQIVGKTRLALAPPANHWWNVTLYVNSTGLTTSLMPYRDLGVEIAFDFVAHALDIRTTTGKSRRMTLEPRSVADFYAEYRAHLADLDIDVTINPLPVELPDVIPFDRDDEHASYDAAAMHAFWTSLVSADRVLNTFRAEYRAKVSPVHFFWGAFDLAVTRFSGRPAPQHPGGVPNCPDRVMWEAYCDEVSSAGYWPGGRDEGLFYSYAYPEPPGFREGLSGYDEELGEFVLPYTEVRNAPDPDAVLLDFLRRTFAAAATSGTWPAG</sequence>
<protein>
    <recommendedName>
        <fullName evidence="3">Ava_C0101 and related proteins</fullName>
    </recommendedName>
</protein>
<dbReference type="STRING" id="137265.SAMN05421684_6097"/>
<gene>
    <name evidence="1" type="ORF">SAMN05421684_6097</name>
</gene>